<dbReference type="InterPro" id="IPR006640">
    <property type="entry name" value="SprT-like_domain"/>
</dbReference>
<dbReference type="EMBL" id="FNQY01000019">
    <property type="protein sequence ID" value="SEA44577.1"/>
    <property type="molecule type" value="Genomic_DNA"/>
</dbReference>
<proteinExistence type="predicted"/>
<keyword evidence="3" id="KW-1185">Reference proteome</keyword>
<evidence type="ECO:0000313" key="3">
    <source>
        <dbReference type="Proteomes" id="UP000199041"/>
    </source>
</evidence>
<dbReference type="Proteomes" id="UP000199041">
    <property type="component" value="Unassembled WGS sequence"/>
</dbReference>
<evidence type="ECO:0000313" key="2">
    <source>
        <dbReference type="EMBL" id="SEA44577.1"/>
    </source>
</evidence>
<reference evidence="2 3" key="1">
    <citation type="submission" date="2016-10" db="EMBL/GenBank/DDBJ databases">
        <authorList>
            <person name="de Groot N.N."/>
        </authorList>
    </citation>
    <scope>NUCLEOTIDE SEQUENCE [LARGE SCALE GENOMIC DNA]</scope>
    <source>
        <strain evidence="2 3">Vu-144</strain>
    </source>
</reference>
<organism evidence="2 3">
    <name type="scientific">Arachidicoccus rhizosphaerae</name>
    <dbReference type="NCBI Taxonomy" id="551991"/>
    <lineage>
        <taxon>Bacteria</taxon>
        <taxon>Pseudomonadati</taxon>
        <taxon>Bacteroidota</taxon>
        <taxon>Chitinophagia</taxon>
        <taxon>Chitinophagales</taxon>
        <taxon>Chitinophagaceae</taxon>
        <taxon>Arachidicoccus</taxon>
    </lineage>
</organism>
<protein>
    <submittedName>
        <fullName evidence="2">SprT-like family protein</fullName>
    </submittedName>
</protein>
<sequence length="213" mass="24863">MAKAERHPLSSLSHYLPDNTLEDVLSFINRYKVQLTITRARKSVLGDYRNAHGTENHRISVNGNLNKYSFLITLLHELAHLVTYETYRHRVQPHGREWKDSYAAILRVFLEKQVFPGDIAMELHRSLHNLGASSCSEPGLMRVLKNYDNDSIGLSLVEDLKPGEWFVTRDNKVYIMEKKIRTRYLCTAYPSKKQYLFNGLYEIKILEQHPEFP</sequence>
<dbReference type="GO" id="GO:0006950">
    <property type="term" value="P:response to stress"/>
    <property type="evidence" value="ECO:0007669"/>
    <property type="project" value="UniProtKB-ARBA"/>
</dbReference>
<feature type="domain" description="SprT-like" evidence="1">
    <location>
        <begin position="32"/>
        <end position="105"/>
    </location>
</feature>
<gene>
    <name evidence="2" type="ORF">SAMN05192529_11922</name>
</gene>
<dbReference type="OrthoDB" id="267364at2"/>
<dbReference type="RefSeq" id="WP_091399879.1">
    <property type="nucleotide sequence ID" value="NZ_FNQY01000019.1"/>
</dbReference>
<dbReference type="Pfam" id="PF10263">
    <property type="entry name" value="SprT-like"/>
    <property type="match status" value="1"/>
</dbReference>
<accession>A0A1H4B8X9</accession>
<evidence type="ECO:0000259" key="1">
    <source>
        <dbReference type="Pfam" id="PF10263"/>
    </source>
</evidence>
<dbReference type="AlphaFoldDB" id="A0A1H4B8X9"/>
<dbReference type="STRING" id="551991.SAMN05192529_11922"/>
<name>A0A1H4B8X9_9BACT</name>